<protein>
    <recommendedName>
        <fullName evidence="1">ABC-three component systems C-terminal domain-containing protein</fullName>
    </recommendedName>
</protein>
<name>A0A248LH04_9NEIS</name>
<accession>A0A248LH04</accession>
<feature type="domain" description="ABC-three component systems C-terminal" evidence="1">
    <location>
        <begin position="168"/>
        <end position="313"/>
    </location>
</feature>
<dbReference type="EMBL" id="CP022115">
    <property type="protein sequence ID" value="ASJ23749.1"/>
    <property type="molecule type" value="Genomic_DNA"/>
</dbReference>
<evidence type="ECO:0000259" key="1">
    <source>
        <dbReference type="Pfam" id="PF20279"/>
    </source>
</evidence>
<evidence type="ECO:0000313" key="3">
    <source>
        <dbReference type="Proteomes" id="UP000197424"/>
    </source>
</evidence>
<proteinExistence type="predicted"/>
<organism evidence="2 3">
    <name type="scientific">Laribacter hongkongensis</name>
    <dbReference type="NCBI Taxonomy" id="168471"/>
    <lineage>
        <taxon>Bacteria</taxon>
        <taxon>Pseudomonadati</taxon>
        <taxon>Pseudomonadota</taxon>
        <taxon>Betaproteobacteria</taxon>
        <taxon>Neisseriales</taxon>
        <taxon>Aquaspirillaceae</taxon>
        <taxon>Laribacter</taxon>
    </lineage>
</organism>
<dbReference type="Pfam" id="PF20279">
    <property type="entry name" value="CTD12"/>
    <property type="match status" value="1"/>
</dbReference>
<dbReference type="InterPro" id="IPR046917">
    <property type="entry name" value="ABC-3C_CTD12"/>
</dbReference>
<gene>
    <name evidence="2" type="ORF">LHGZ1_0918</name>
</gene>
<dbReference type="RefSeq" id="WP_088860263.1">
    <property type="nucleotide sequence ID" value="NZ_CP022115.1"/>
</dbReference>
<evidence type="ECO:0000313" key="2">
    <source>
        <dbReference type="EMBL" id="ASJ23749.1"/>
    </source>
</evidence>
<dbReference type="AlphaFoldDB" id="A0A248LH04"/>
<dbReference type="Proteomes" id="UP000197424">
    <property type="component" value="Chromosome"/>
</dbReference>
<sequence>MKFAYEDLGDDQFERLVVSLCQHVLGISVQGFAKGPDGGRDAKFVGTAELFPSKAAPWVGTTIIQAKHTNGYNKNFSESDFFSKTAANTVLGKEIPRIKNLRAAKQLDHYMLFTNRRLAGNAETEIREYIAAQCAVPATSIYLCGVEQLEIWVKRFPQAAKDADLDPVDSPLIVSPDDLAEVVQALARQIDGVTVLLDDPPTKRVTYEQKNALNNMSAEYAKAQRRKFLKETAQIRTFLAAPENLELLRMYESVVDEFQLKIISKRKNYQTFDELMEYLVDLLFNRDPVLRQNAHKRLTRAMLFYMYWNCDIGEVDDAATDQTLSS</sequence>
<reference evidence="3" key="1">
    <citation type="submission" date="2017-06" db="EMBL/GenBank/DDBJ databases">
        <title>Whole genome sequence of Laribacter hongkongensis LHGZ1.</title>
        <authorList>
            <person name="Chen D."/>
            <person name="Wu H."/>
            <person name="Chen J."/>
        </authorList>
    </citation>
    <scope>NUCLEOTIDE SEQUENCE [LARGE SCALE GENOMIC DNA]</scope>
    <source>
        <strain evidence="3">LHGZ1</strain>
    </source>
</reference>
<dbReference type="OrthoDB" id="7820209at2"/>